<dbReference type="InterPro" id="IPR053951">
    <property type="entry name" value="K_trans_N"/>
</dbReference>
<dbReference type="Proteomes" id="UP000239239">
    <property type="component" value="Unassembled WGS sequence"/>
</dbReference>
<dbReference type="PANTHER" id="PTHR30540">
    <property type="entry name" value="OSMOTIC STRESS POTASSIUM TRANSPORTER"/>
    <property type="match status" value="1"/>
</dbReference>
<feature type="transmembrane region" description="Helical" evidence="13">
    <location>
        <begin position="175"/>
        <end position="195"/>
    </location>
</feature>
<proteinExistence type="inferred from homology"/>
<dbReference type="InterPro" id="IPR003855">
    <property type="entry name" value="K+_transporter"/>
</dbReference>
<feature type="transmembrane region" description="Helical" evidence="13">
    <location>
        <begin position="145"/>
        <end position="163"/>
    </location>
</feature>
<evidence type="ECO:0000256" key="10">
    <source>
        <dbReference type="ARBA" id="ARBA00022989"/>
    </source>
</evidence>
<dbReference type="InterPro" id="IPR023051">
    <property type="entry name" value="Kup"/>
</dbReference>
<gene>
    <name evidence="13" type="primary">kup</name>
    <name evidence="14" type="ORF">C3928_12250</name>
</gene>
<dbReference type="InterPro" id="IPR053952">
    <property type="entry name" value="K_trans_C"/>
</dbReference>
<keyword evidence="9 13" id="KW-0630">Potassium</keyword>
<keyword evidence="11 13" id="KW-0406">Ion transport</keyword>
<evidence type="ECO:0000256" key="12">
    <source>
        <dbReference type="ARBA" id="ARBA00023136"/>
    </source>
</evidence>
<feature type="transmembrane region" description="Helical" evidence="13">
    <location>
        <begin position="207"/>
        <end position="231"/>
    </location>
</feature>
<feature type="transmembrane region" description="Helical" evidence="13">
    <location>
        <begin position="343"/>
        <end position="364"/>
    </location>
</feature>
<evidence type="ECO:0000313" key="14">
    <source>
        <dbReference type="EMBL" id="PPK29828.1"/>
    </source>
</evidence>
<feature type="transmembrane region" description="Helical" evidence="13">
    <location>
        <begin position="370"/>
        <end position="392"/>
    </location>
</feature>
<sequence>MPSTKNIEKQKDSNPTLRALSLSALGIVYGDIGTSPLYTFKTVILLAGGGTPDVNTIMGSVSLIIWTLIIIASVKYIHFALRIDNDGEGGILALMSLLSLKLKQRPFIIAVGLMGAALIYGDGTITPAISVLSAVEGLEIFSPSLKYYILPTAIIILIILFAIQPKGTTTIGKAFGPVMAFWFLTIGILGARGVIQHPSILAAINPIYGLSFLFSNGTTGFFILCGVFLCVTGAEALYADLGHFGTAPIRCAWFGLVFPSLIFNYLGQAALVLEGASTEHNIFYMLCPGDFLLPLIILSTVATIIASQAIITGAFSMTRQAMQLGWLPRLQVTQTSSEGYGQIYIGVVNWLLMLATLGLTIGFGSSEKLAAAYGIAVSATMLCTTILLFIALHKLWKWSIIKSGLVAGLFLVVDASFFVANLTKFANGGYIPVTLAVLIYFMMYIWHKGYQTIAIKQKEKNITIDSFLESIQKEGVVRVAKTAVFLTSKDQDIPPILIWHVKKNRVLQDKVIILKINNLSIPWCKSDDQLQIMEVAKGIWRAVANYGFMEHPNIPKLLKKLQNQGYDINVKDITYYIGHETIIIRNDSNVLLKYIKTVFIFMHRNALPMSNYFHLPPESVFEIGRQIEI</sequence>
<feature type="transmembrane region" description="Helical" evidence="13">
    <location>
        <begin position="291"/>
        <end position="315"/>
    </location>
</feature>
<dbReference type="GO" id="GO:0015079">
    <property type="term" value="F:potassium ion transmembrane transporter activity"/>
    <property type="evidence" value="ECO:0007669"/>
    <property type="project" value="UniProtKB-UniRule"/>
</dbReference>
<evidence type="ECO:0000256" key="11">
    <source>
        <dbReference type="ARBA" id="ARBA00023065"/>
    </source>
</evidence>
<keyword evidence="5" id="KW-0997">Cell inner membrane</keyword>
<keyword evidence="7 13" id="KW-0812">Transmembrane</keyword>
<dbReference type="Pfam" id="PF02705">
    <property type="entry name" value="K_trans"/>
    <property type="match status" value="1"/>
</dbReference>
<comment type="caution">
    <text evidence="14">The sequence shown here is derived from an EMBL/GenBank/DDBJ whole genome shotgun (WGS) entry which is preliminary data.</text>
</comment>
<dbReference type="GO" id="GO:0005886">
    <property type="term" value="C:plasma membrane"/>
    <property type="evidence" value="ECO:0007669"/>
    <property type="project" value="UniProtKB-SubCell"/>
</dbReference>
<feature type="transmembrane region" description="Helical" evidence="13">
    <location>
        <begin position="429"/>
        <end position="446"/>
    </location>
</feature>
<evidence type="ECO:0000256" key="2">
    <source>
        <dbReference type="ARBA" id="ARBA00007019"/>
    </source>
</evidence>
<protein>
    <recommendedName>
        <fullName evidence="13">Probable potassium transport system protein Kup</fullName>
    </recommendedName>
</protein>
<dbReference type="EMBL" id="PQWY01000016">
    <property type="protein sequence ID" value="PPK29828.1"/>
    <property type="molecule type" value="Genomic_DNA"/>
</dbReference>
<keyword evidence="12 13" id="KW-0472">Membrane</keyword>
<comment type="subcellular location">
    <subcellularLocation>
        <location evidence="13">Cell membrane</location>
        <topology evidence="13">Multi-pass membrane protein</topology>
    </subcellularLocation>
    <subcellularLocation>
        <location evidence="1">Membrane</location>
        <topology evidence="1">Multi-pass membrane protein</topology>
    </subcellularLocation>
</comment>
<evidence type="ECO:0000256" key="6">
    <source>
        <dbReference type="ARBA" id="ARBA00022538"/>
    </source>
</evidence>
<keyword evidence="6 13" id="KW-0633">Potassium transport</keyword>
<evidence type="ECO:0000256" key="5">
    <source>
        <dbReference type="ARBA" id="ARBA00022519"/>
    </source>
</evidence>
<evidence type="ECO:0000313" key="15">
    <source>
        <dbReference type="Proteomes" id="UP000239239"/>
    </source>
</evidence>
<evidence type="ECO:0000256" key="8">
    <source>
        <dbReference type="ARBA" id="ARBA00022847"/>
    </source>
</evidence>
<evidence type="ECO:0000256" key="7">
    <source>
        <dbReference type="ARBA" id="ARBA00022692"/>
    </source>
</evidence>
<organism evidence="14 15">
    <name type="scientific">Legionella pneumophila</name>
    <dbReference type="NCBI Taxonomy" id="446"/>
    <lineage>
        <taxon>Bacteria</taxon>
        <taxon>Pseudomonadati</taxon>
        <taxon>Pseudomonadota</taxon>
        <taxon>Gammaproteobacteria</taxon>
        <taxon>Legionellales</taxon>
        <taxon>Legionellaceae</taxon>
        <taxon>Legionella</taxon>
    </lineage>
</organism>
<dbReference type="Pfam" id="PF22776">
    <property type="entry name" value="K_trans_C"/>
    <property type="match status" value="1"/>
</dbReference>
<keyword evidence="4 13" id="KW-1003">Cell membrane</keyword>
<comment type="function">
    <text evidence="13">Transport of potassium into the cell. Likely operates as a K(+):H(+) symporter.</text>
</comment>
<feature type="transmembrane region" description="Helical" evidence="13">
    <location>
        <begin position="251"/>
        <end position="271"/>
    </location>
</feature>
<feature type="transmembrane region" description="Helical" evidence="13">
    <location>
        <begin position="404"/>
        <end position="423"/>
    </location>
</feature>
<comment type="similarity">
    <text evidence="2 13">Belongs to the HAK/KUP transporter (TC 2.A.72) family.</text>
</comment>
<evidence type="ECO:0000256" key="9">
    <source>
        <dbReference type="ARBA" id="ARBA00022958"/>
    </source>
</evidence>
<evidence type="ECO:0000256" key="3">
    <source>
        <dbReference type="ARBA" id="ARBA00022448"/>
    </source>
</evidence>
<evidence type="ECO:0000256" key="13">
    <source>
        <dbReference type="HAMAP-Rule" id="MF_01522"/>
    </source>
</evidence>
<dbReference type="RefSeq" id="WP_027227426.1">
    <property type="nucleotide sequence ID" value="NZ_CP017601.1"/>
</dbReference>
<accession>A0A2S6EXC7</accession>
<feature type="transmembrane region" description="Helical" evidence="13">
    <location>
        <begin position="20"/>
        <end position="38"/>
    </location>
</feature>
<evidence type="ECO:0000256" key="4">
    <source>
        <dbReference type="ARBA" id="ARBA00022475"/>
    </source>
</evidence>
<dbReference type="GO" id="GO:0015293">
    <property type="term" value="F:symporter activity"/>
    <property type="evidence" value="ECO:0007669"/>
    <property type="project" value="UniProtKB-UniRule"/>
</dbReference>
<dbReference type="AlphaFoldDB" id="A0A2S6EXC7"/>
<evidence type="ECO:0000256" key="1">
    <source>
        <dbReference type="ARBA" id="ARBA00004141"/>
    </source>
</evidence>
<comment type="catalytic activity">
    <reaction evidence="13">
        <text>K(+)(in) + H(+)(in) = K(+)(out) + H(+)(out)</text>
        <dbReference type="Rhea" id="RHEA:28490"/>
        <dbReference type="ChEBI" id="CHEBI:15378"/>
        <dbReference type="ChEBI" id="CHEBI:29103"/>
    </reaction>
</comment>
<keyword evidence="8 13" id="KW-0769">Symport</keyword>
<feature type="transmembrane region" description="Helical" evidence="13">
    <location>
        <begin position="107"/>
        <end position="125"/>
    </location>
</feature>
<feature type="transmembrane region" description="Helical" evidence="13">
    <location>
        <begin position="58"/>
        <end position="77"/>
    </location>
</feature>
<dbReference type="HAMAP" id="MF_01522">
    <property type="entry name" value="Kup"/>
    <property type="match status" value="1"/>
</dbReference>
<reference evidence="14 15" key="1">
    <citation type="submission" date="2018-02" db="EMBL/GenBank/DDBJ databases">
        <title>Draft genome sequences of four Legionella pneumophila clinical strains isolated in Ontario.</title>
        <authorList>
            <person name="Fortuna A."/>
            <person name="Ramnarine R."/>
            <person name="Li A."/>
            <person name="Frantz C."/>
            <person name="Mallo G."/>
        </authorList>
    </citation>
    <scope>NUCLEOTIDE SEQUENCE [LARGE SCALE GENOMIC DNA]</scope>
    <source>
        <strain evidence="14 15">LG61</strain>
    </source>
</reference>
<name>A0A2S6EXC7_LEGPN</name>
<dbReference type="PANTHER" id="PTHR30540:SF79">
    <property type="entry name" value="LOW AFFINITY POTASSIUM TRANSPORT SYSTEM PROTEIN KUP"/>
    <property type="match status" value="1"/>
</dbReference>
<keyword evidence="3 13" id="KW-0813">Transport</keyword>
<keyword evidence="10 13" id="KW-1133">Transmembrane helix</keyword>
<dbReference type="OrthoDB" id="9805577at2"/>